<dbReference type="EMBL" id="JABEXW010000146">
    <property type="protein sequence ID" value="KAF4969891.1"/>
    <property type="molecule type" value="Genomic_DNA"/>
</dbReference>
<reference evidence="2" key="2">
    <citation type="submission" date="2020-05" db="EMBL/GenBank/DDBJ databases">
        <authorList>
            <person name="Kim H.-S."/>
            <person name="Proctor R.H."/>
            <person name="Brown D.W."/>
        </authorList>
    </citation>
    <scope>NUCLEOTIDE SEQUENCE</scope>
    <source>
        <strain evidence="2">NRRL 20472</strain>
    </source>
</reference>
<gene>
    <name evidence="2" type="ORF">FSARC_2968</name>
</gene>
<evidence type="ECO:0000313" key="2">
    <source>
        <dbReference type="EMBL" id="KAF4969891.1"/>
    </source>
</evidence>
<dbReference type="AlphaFoldDB" id="A0A8H4U4V6"/>
<reference evidence="2" key="1">
    <citation type="journal article" date="2020" name="BMC Genomics">
        <title>Correction to: Identification and distribution of gene clusters required for synthesis of sphingolipid metabolism inhibitors in diverse species of the filamentous fungus Fusarium.</title>
        <authorList>
            <person name="Kim H.S."/>
            <person name="Lohmar J.M."/>
            <person name="Busman M."/>
            <person name="Brown D.W."/>
            <person name="Naumann T.A."/>
            <person name="Divon H.H."/>
            <person name="Lysoe E."/>
            <person name="Uhlig S."/>
            <person name="Proctor R.H."/>
        </authorList>
    </citation>
    <scope>NUCLEOTIDE SEQUENCE</scope>
    <source>
        <strain evidence="2">NRRL 20472</strain>
    </source>
</reference>
<organism evidence="2 3">
    <name type="scientific">Fusarium sarcochroum</name>
    <dbReference type="NCBI Taxonomy" id="1208366"/>
    <lineage>
        <taxon>Eukaryota</taxon>
        <taxon>Fungi</taxon>
        <taxon>Dikarya</taxon>
        <taxon>Ascomycota</taxon>
        <taxon>Pezizomycotina</taxon>
        <taxon>Sordariomycetes</taxon>
        <taxon>Hypocreomycetidae</taxon>
        <taxon>Hypocreales</taxon>
        <taxon>Nectriaceae</taxon>
        <taxon>Fusarium</taxon>
        <taxon>Fusarium lateritium species complex</taxon>
    </lineage>
</organism>
<dbReference type="Proteomes" id="UP000622797">
    <property type="component" value="Unassembled WGS sequence"/>
</dbReference>
<evidence type="ECO:0008006" key="4">
    <source>
        <dbReference type="Google" id="ProtNLM"/>
    </source>
</evidence>
<comment type="caution">
    <text evidence="2">The sequence shown here is derived from an EMBL/GenBank/DDBJ whole genome shotgun (WGS) entry which is preliminary data.</text>
</comment>
<dbReference type="OrthoDB" id="425925at2759"/>
<protein>
    <recommendedName>
        <fullName evidence="4">Phosphoglycerate mutase family protein</fullName>
    </recommendedName>
</protein>
<accession>A0A8H4U4V6</accession>
<feature type="compositionally biased region" description="Polar residues" evidence="1">
    <location>
        <begin position="1"/>
        <end position="10"/>
    </location>
</feature>
<keyword evidence="3" id="KW-1185">Reference proteome</keyword>
<proteinExistence type="predicted"/>
<evidence type="ECO:0000313" key="3">
    <source>
        <dbReference type="Proteomes" id="UP000622797"/>
    </source>
</evidence>
<feature type="region of interest" description="Disordered" evidence="1">
    <location>
        <begin position="1"/>
        <end position="39"/>
    </location>
</feature>
<evidence type="ECO:0000256" key="1">
    <source>
        <dbReference type="SAM" id="MobiDB-lite"/>
    </source>
</evidence>
<sequence>MAPTQSTQPTLFLIRHGEKPPKVDGKEPDGLSAQGEKRAEGLRKVFGKGSSYNIGYIMAEEPKLDSDQRPSDTVQPLSEELNLKIHENVKRDHYEKAAKEALSFEGPGNLLLCWEHHALANIAKAIGVQEYAPSTGWPEPVKYPGSMFDLIWVIPPPYTEITGVWSEKVPGLDDAVKTNSQGDVIPPEALRGMGAYVPMSAS</sequence>
<feature type="compositionally biased region" description="Basic and acidic residues" evidence="1">
    <location>
        <begin position="15"/>
        <end position="39"/>
    </location>
</feature>
<name>A0A8H4U4V6_9HYPO</name>